<proteinExistence type="inferred from homology"/>
<accession>A0ABR7QDA9</accession>
<sequence length="2497" mass="278064">MALENNFFVKNINLGYCKPYLHHNGFIYCIYYRANSNVVRNIPAKIVKVDTNYNLIWAKQINNLHFINQIIPGTSGNLIIYGGHYGVDTNTPNAVALKMSEAGVIQWSKEYNIAADPYAHYNVDKTLIQQIPLDRYVFTALQSVCTIDDNGNIIKCINMSYIEPNNFSVFSGMTVHNDRIFLAGTGRFTNIPFGITELNTNLEIVGRNRYQNLSPIQIGGGSGSYHIYPQGDLLYLAHSPSGKRLLTSLNLNNNLLPEKAILAEGLGANSSEQSNKMVFNNTNFYFNHKEFGSSQTNYFKFDFNLNCLWTKRSSIAINAQQFQVFDNFIFLQEANRNVIKTDVELEGNDCIAAFDQVSNPEINEISLEMQAINDVEVTIIQGSAADLGLEAVDYDPNIIQICPTFDIDQSTITANPAAIVADGNSTSLIAVQLKDAQGNNITSGGETVVITTSKGTLTATVDNNNGRYTATLQSTSIEETANLSFTVNGTQSSQTTSVEFYISSDCYFTSSFRTGGLTDNNGSVCKLGTSNILTVGSDGTNGIVTLFNGNSTVAWRKQLVIAGRKVSLSSAVRCSDNNSAIVLGNYGTGATNRAHIVLFRINSQGTILWSKILYSTNTRFGTGIRKLNENIGGQKYIVTAWYNEVSLQDDMELYKLDENGNISTSRKITGVSDEQIMEVVTTPFGFTILGSATTPAQQTVRHGIVLSFNDNLGLNWGKRFGDGSYLFTTGAIPIVAPNESYILAGVHNSSNKLFITLFDNSTNAYNVKTASLGSLNDRLSTNTKLVKGAGNTFYCIANFETDRATEVIKFDYLLNELWRKKLDFGSKNSISQLLNDADQQLFLVGTITGSNEAYIAKTNLELQNCISQNITPAAYVLAPYTADTFTPTVGDLPYTYENVAITVADVDAERTDYCSENCDTTVITVTEHSVIQSPNFYLQAAGSTGNDGSAEGIHTRWIFSGALGEKHLPKGNYANSTANFNKEDDFVRVYRTPYTKVTKVIDFAAEPTIVDDANSLWIYRIDGKDFHVYFKNQAKYSQVRATINPASNPQGFVQSYGSELIEVESKRHLFFAVEAKVSSSASNSSLQTETLSVSTNTLIALKKATNRKTFSAGALQNIRLLCENGRTFRFTGSNCFMMQIVIELYGDFIENTNENSAWTPMGSYALTLDDNTALQQLEPTAGLVNANWPRFNDNATVNIDNYINRWNVVEPDIYDRNIKQVVEQYITLSDDASNPKAIEEIPLDENIVVEGEDDVMEISNLDMLNIASFDYHIARMLGLGFLDLASQLQSETYVYIAEYVTTADLEDGQGAREVQHLSMSLPTAMADERLPLPIELDELTPGAYFGTETSEPSNITDVDGYTHDGKKRYVTLYAEEIPEDVFNPAFYVVNTEFEAKNYTIPIYAGLEYRKQRVNEIDPGVWEKPEISHDKRYLHLDSTVSDATQRYEAFPVTLPEVGQPIYVHKQIISGTHYYGSYGINWFSRATASPTELSIITDLKPVNPLLPPSNIQPHLVQKESPLLLTSQEEQDRYDAITDTDKTLVRISYDYHSYQELLDYAVSDDSAITDAQLVSDTTSIFDDADEIFAEDVDIFFRNEIPNNISGQVIDIAEDPTNNLVSILTVDEYYLSSVDQTLMPDIPNGLESNYEGGVFIIGQQQHIIHEVIQTSGFPKFVVYKKEISDALVDDIPSPDADNLQAIEITNDGIFMAIENMQTPSSWGTPNPQPLHVQVGDNWPIHREVVMVEGDNGELERHLEKTRGIWSDPTNNHTTITEVDEVIDLDTNGDPIMGHKGMYNITFHGITLDQHAQYNAAGESVEWYRGIVRVNTTGNPNGKRKVLKVAKILNIVNVGDTVQNDVQVVAFDPIFSNDTSYDPIKTGANVSVNFYPGYKVYLYKNATYGLTAANLLPGDDEEVRNSIIGLRSHDTDEPYYSQISIPKIMFAQKIVEALQPEQPDGANYATRPDFFGRSTYTITTKYTHKPHGVLFYRANDEAILNALYEKEKVREIREELKALGGNDEEYFTNRWENFLDFDTLEAEGDYRYYPPPLLLVDNFKFPNPNKVALFEWANELIGRINSNTAFPPDVTITPFVADPNAVNTDVGNIAVGDPRLLQFIKGVIFNAFVPLTEIPVVYAYINGNSYKPVNKKQVLRDENGSVLLPTDPAFEMAPMMKVTSSSPHTTQFTDFNLDGTSNNIYFYGAREMSSQMKLGEFSKFKGPIKLVTSNAPEAPEIKRIMPVLENAALDIQPKIQLEINAYPEIQNIKKVNIYRAFNKLDAQSIRTMTLVKSVDIELEGIEANELWTVFDDFNDLVEVPYGDGLFYRLTVARRIEYSEADYGTNSPQILTEYAPSQPSKIVASMMVEVASPPAPTVQYISEPIAANGDVNEIALFWQKTCYKGTYYVYKMNAEGNWVKIHEVTTNETDIYVLLADTDLQEQSLSTQDADGNTINHHFKVVAKNTSGMLSTEDNILTIPNEDNWIDIGGIGDMIIGTTFIIR</sequence>
<dbReference type="Pfam" id="PF09134">
    <property type="entry name" value="Invasin_D3"/>
    <property type="match status" value="1"/>
</dbReference>
<dbReference type="SUPFAM" id="SSF49373">
    <property type="entry name" value="Invasin/intimin cell-adhesion fragments"/>
    <property type="match status" value="1"/>
</dbReference>
<comment type="caution">
    <text evidence="3">The sequence shown here is derived from an EMBL/GenBank/DDBJ whole genome shotgun (WGS) entry which is preliminary data.</text>
</comment>
<protein>
    <recommendedName>
        <fullName evidence="2">Big-1 domain-containing protein</fullName>
    </recommendedName>
</protein>
<dbReference type="Proteomes" id="UP000619238">
    <property type="component" value="Unassembled WGS sequence"/>
</dbReference>
<dbReference type="Gene3D" id="2.60.40.10">
    <property type="entry name" value="Immunoglobulins"/>
    <property type="match status" value="1"/>
</dbReference>
<evidence type="ECO:0000313" key="3">
    <source>
        <dbReference type="EMBL" id="MBC8756565.1"/>
    </source>
</evidence>
<dbReference type="InterPro" id="IPR013783">
    <property type="entry name" value="Ig-like_fold"/>
</dbReference>
<dbReference type="PANTHER" id="PTHR42754">
    <property type="entry name" value="ENDOGLUCANASE"/>
    <property type="match status" value="1"/>
</dbReference>
<reference evidence="3 4" key="1">
    <citation type="submission" date="2020-07" db="EMBL/GenBank/DDBJ databases">
        <title>Description of Kordia aestuariivivens sp. nov., isolated from a tidal flat.</title>
        <authorList>
            <person name="Park S."/>
            <person name="Yoon J.-H."/>
        </authorList>
    </citation>
    <scope>NUCLEOTIDE SEQUENCE [LARGE SCALE GENOMIC DNA]</scope>
    <source>
        <strain evidence="3 4">YSTF-M3</strain>
    </source>
</reference>
<keyword evidence="4" id="KW-1185">Reference proteome</keyword>
<comment type="similarity">
    <text evidence="1">Belongs to the intimin/invasin family.</text>
</comment>
<dbReference type="InterPro" id="IPR015217">
    <property type="entry name" value="Invasin_dom_3"/>
</dbReference>
<dbReference type="PANTHER" id="PTHR42754:SF1">
    <property type="entry name" value="LIPOPROTEIN"/>
    <property type="match status" value="1"/>
</dbReference>
<evidence type="ECO:0000259" key="2">
    <source>
        <dbReference type="PROSITE" id="PS51127"/>
    </source>
</evidence>
<evidence type="ECO:0000256" key="1">
    <source>
        <dbReference type="ARBA" id="ARBA00010116"/>
    </source>
</evidence>
<evidence type="ECO:0000313" key="4">
    <source>
        <dbReference type="Proteomes" id="UP000619238"/>
    </source>
</evidence>
<dbReference type="EMBL" id="JACGWS010000012">
    <property type="protein sequence ID" value="MBC8756565.1"/>
    <property type="molecule type" value="Genomic_DNA"/>
</dbReference>
<organism evidence="3 4">
    <name type="scientific">Kordia aestuariivivens</name>
    <dbReference type="NCBI Taxonomy" id="2759037"/>
    <lineage>
        <taxon>Bacteria</taxon>
        <taxon>Pseudomonadati</taxon>
        <taxon>Bacteroidota</taxon>
        <taxon>Flavobacteriia</taxon>
        <taxon>Flavobacteriales</taxon>
        <taxon>Flavobacteriaceae</taxon>
        <taxon>Kordia</taxon>
    </lineage>
</organism>
<feature type="domain" description="Big-1" evidence="2">
    <location>
        <begin position="409"/>
        <end position="501"/>
    </location>
</feature>
<gene>
    <name evidence="3" type="ORF">H2O64_17975</name>
</gene>
<dbReference type="RefSeq" id="WP_187563604.1">
    <property type="nucleotide sequence ID" value="NZ_JACGWS010000012.1"/>
</dbReference>
<dbReference type="InterPro" id="IPR003344">
    <property type="entry name" value="Big_1_dom"/>
</dbReference>
<dbReference type="InterPro" id="IPR008964">
    <property type="entry name" value="Invasin/intimin_cell_adhesion"/>
</dbReference>
<dbReference type="PROSITE" id="PS51127">
    <property type="entry name" value="BIG1"/>
    <property type="match status" value="1"/>
</dbReference>
<name>A0ABR7QDA9_9FLAO</name>